<protein>
    <submittedName>
        <fullName evidence="2">Uncharacterized protein</fullName>
    </submittedName>
</protein>
<dbReference type="EMBL" id="KV417551">
    <property type="protein sequence ID" value="KZP20898.1"/>
    <property type="molecule type" value="Genomic_DNA"/>
</dbReference>
<evidence type="ECO:0000256" key="1">
    <source>
        <dbReference type="SAM" id="MobiDB-lite"/>
    </source>
</evidence>
<reference evidence="2 3" key="1">
    <citation type="journal article" date="2016" name="Mol. Biol. Evol.">
        <title>Comparative Genomics of Early-Diverging Mushroom-Forming Fungi Provides Insights into the Origins of Lignocellulose Decay Capabilities.</title>
        <authorList>
            <person name="Nagy L.G."/>
            <person name="Riley R."/>
            <person name="Tritt A."/>
            <person name="Adam C."/>
            <person name="Daum C."/>
            <person name="Floudas D."/>
            <person name="Sun H."/>
            <person name="Yadav J.S."/>
            <person name="Pangilinan J."/>
            <person name="Larsson K.H."/>
            <person name="Matsuura K."/>
            <person name="Barry K."/>
            <person name="Labutti K."/>
            <person name="Kuo R."/>
            <person name="Ohm R.A."/>
            <person name="Bhattacharya S.S."/>
            <person name="Shirouzu T."/>
            <person name="Yoshinaga Y."/>
            <person name="Martin F.M."/>
            <person name="Grigoriev I.V."/>
            <person name="Hibbett D.S."/>
        </authorList>
    </citation>
    <scope>NUCLEOTIDE SEQUENCE [LARGE SCALE GENOMIC DNA]</scope>
    <source>
        <strain evidence="2 3">CBS 109695</strain>
    </source>
</reference>
<keyword evidence="3" id="KW-1185">Reference proteome</keyword>
<dbReference type="AlphaFoldDB" id="A0A166JIK5"/>
<feature type="compositionally biased region" description="Polar residues" evidence="1">
    <location>
        <begin position="124"/>
        <end position="136"/>
    </location>
</feature>
<proteinExistence type="predicted"/>
<dbReference type="Proteomes" id="UP000076532">
    <property type="component" value="Unassembled WGS sequence"/>
</dbReference>
<evidence type="ECO:0000313" key="2">
    <source>
        <dbReference type="EMBL" id="KZP20898.1"/>
    </source>
</evidence>
<feature type="region of interest" description="Disordered" evidence="1">
    <location>
        <begin position="124"/>
        <end position="144"/>
    </location>
</feature>
<evidence type="ECO:0000313" key="3">
    <source>
        <dbReference type="Proteomes" id="UP000076532"/>
    </source>
</evidence>
<sequence>MLRVHAIVQFHAVLEFPCKNSRSLQDDVPRGSASGLSRTEHNPIWRVANEMAIKMQFLLAASNHCASGYCLVCKSEMEGDQPEVTKMLEEAMARSQRGFKSWGVEGLRGKRCVLRLFPPEGNSPSFKSISAQTKSTGSGGDASSGQAVAPWRRCGAVGKVCIRYKFKVVVETLKVRLPFSHLASPSCPLMNLPLDAASYNQLGQVFNSVSVHGAPLLAQEAALTAYCSVVALIWTWALCVPEEVEIVQRKGLSMPIIAYYITRHCYIWGPLTLPGNVSVLANDTLVFIGVSLHAYRNMTLDTSRLSHVRRFKILIQGNGLYKVSRMLLKSGQLYYGQIWTTAAVFLGLPYSQMVFMTYIPFSSTLACKVFRMVMLCDTVEDPLSTLEIHEMFEIMID</sequence>
<name>A0A166JIK5_9AGAM</name>
<organism evidence="2 3">
    <name type="scientific">Athelia psychrophila</name>
    <dbReference type="NCBI Taxonomy" id="1759441"/>
    <lineage>
        <taxon>Eukaryota</taxon>
        <taxon>Fungi</taxon>
        <taxon>Dikarya</taxon>
        <taxon>Basidiomycota</taxon>
        <taxon>Agaricomycotina</taxon>
        <taxon>Agaricomycetes</taxon>
        <taxon>Agaricomycetidae</taxon>
        <taxon>Atheliales</taxon>
        <taxon>Atheliaceae</taxon>
        <taxon>Athelia</taxon>
    </lineage>
</organism>
<accession>A0A166JIK5</accession>
<gene>
    <name evidence="2" type="ORF">FIBSPDRAFT_891502</name>
</gene>